<dbReference type="InterPro" id="IPR001920">
    <property type="entry name" value="Asp/Glu_race"/>
</dbReference>
<dbReference type="InterPro" id="IPR004380">
    <property type="entry name" value="Asp_race"/>
</dbReference>
<organism evidence="3 4">
    <name type="scientific">Hydrogenispora ethanolica</name>
    <dbReference type="NCBI Taxonomy" id="1082276"/>
    <lineage>
        <taxon>Bacteria</taxon>
        <taxon>Bacillati</taxon>
        <taxon>Bacillota</taxon>
        <taxon>Hydrogenispora</taxon>
    </lineage>
</organism>
<dbReference type="PANTHER" id="PTHR21198">
    <property type="entry name" value="GLUTAMATE RACEMASE"/>
    <property type="match status" value="1"/>
</dbReference>
<dbReference type="OrthoDB" id="9803739at2"/>
<reference evidence="3 4" key="1">
    <citation type="submission" date="2019-03" db="EMBL/GenBank/DDBJ databases">
        <title>Genomic Encyclopedia of Type Strains, Phase IV (KMG-IV): sequencing the most valuable type-strain genomes for metagenomic binning, comparative biology and taxonomic classification.</title>
        <authorList>
            <person name="Goeker M."/>
        </authorList>
    </citation>
    <scope>NUCLEOTIDE SEQUENCE [LARGE SCALE GENOMIC DNA]</scope>
    <source>
        <strain evidence="3 4">LX-B</strain>
    </source>
</reference>
<evidence type="ECO:0000313" key="3">
    <source>
        <dbReference type="EMBL" id="TCL75247.1"/>
    </source>
</evidence>
<sequence length="230" mass="25114">MKTIGLIGGMSWESSSEYYRIINQAVARRLGGSHSCRSIMVSVDFAEIAALQHRGEWAELTRMMIEAARKLEAGGAELVLICTNTMHKMADAVQEQLGVPLLHIADAVADRIREAGLSRIGLLGTKFTMEEPFYKDRLAWRQPLRVTVPDAAARETVHRVIYDELVRGIINPASKAAFQQIIGTMAAAGAQGIVLGCTEIPLLIKPEDVPVPLFDSTAIHAEKAVELALQ</sequence>
<dbReference type="SUPFAM" id="SSF53681">
    <property type="entry name" value="Aspartate/glutamate racemase"/>
    <property type="match status" value="2"/>
</dbReference>
<proteinExistence type="inferred from homology"/>
<protein>
    <submittedName>
        <fullName evidence="3">Aspartate racemase</fullName>
    </submittedName>
</protein>
<dbReference type="EMBL" id="SLUN01000003">
    <property type="protein sequence ID" value="TCL75247.1"/>
    <property type="molecule type" value="Genomic_DNA"/>
</dbReference>
<dbReference type="Pfam" id="PF01177">
    <property type="entry name" value="Asp_Glu_race"/>
    <property type="match status" value="1"/>
</dbReference>
<keyword evidence="4" id="KW-1185">Reference proteome</keyword>
<comment type="similarity">
    <text evidence="1">Belongs to the aspartate/glutamate racemases family.</text>
</comment>
<evidence type="ECO:0000256" key="1">
    <source>
        <dbReference type="ARBA" id="ARBA00007847"/>
    </source>
</evidence>
<evidence type="ECO:0000256" key="2">
    <source>
        <dbReference type="ARBA" id="ARBA00023235"/>
    </source>
</evidence>
<dbReference type="AlphaFoldDB" id="A0A4V2QGC0"/>
<dbReference type="Gene3D" id="3.40.50.1860">
    <property type="match status" value="2"/>
</dbReference>
<comment type="caution">
    <text evidence="3">The sequence shown here is derived from an EMBL/GenBank/DDBJ whole genome shotgun (WGS) entry which is preliminary data.</text>
</comment>
<dbReference type="InterPro" id="IPR033134">
    <property type="entry name" value="Asp/Glu_racemase_AS_2"/>
</dbReference>
<dbReference type="InterPro" id="IPR018187">
    <property type="entry name" value="Asp/Glu_racemase_AS_1"/>
</dbReference>
<dbReference type="RefSeq" id="WP_132012915.1">
    <property type="nucleotide sequence ID" value="NZ_SLUN01000003.1"/>
</dbReference>
<dbReference type="PROSITE" id="PS00923">
    <property type="entry name" value="ASP_GLU_RACEMASE_1"/>
    <property type="match status" value="1"/>
</dbReference>
<dbReference type="NCBIfam" id="TIGR00035">
    <property type="entry name" value="asp_race"/>
    <property type="match status" value="1"/>
</dbReference>
<dbReference type="PANTHER" id="PTHR21198:SF7">
    <property type="entry name" value="ASPARTATE-GLUTAMATE RACEMASE FAMILY"/>
    <property type="match status" value="1"/>
</dbReference>
<dbReference type="Proteomes" id="UP000295008">
    <property type="component" value="Unassembled WGS sequence"/>
</dbReference>
<gene>
    <name evidence="3" type="ORF">EDC14_1003179</name>
</gene>
<evidence type="ECO:0000313" key="4">
    <source>
        <dbReference type="Proteomes" id="UP000295008"/>
    </source>
</evidence>
<dbReference type="InterPro" id="IPR015942">
    <property type="entry name" value="Asp/Glu/hydantoin_racemase"/>
</dbReference>
<name>A0A4V2QGC0_HYDET</name>
<keyword evidence="2" id="KW-0413">Isomerase</keyword>
<dbReference type="GO" id="GO:0047661">
    <property type="term" value="F:amino-acid racemase activity"/>
    <property type="evidence" value="ECO:0007669"/>
    <property type="project" value="InterPro"/>
</dbReference>
<accession>A0A4V2QGC0</accession>
<dbReference type="PROSITE" id="PS00924">
    <property type="entry name" value="ASP_GLU_RACEMASE_2"/>
    <property type="match status" value="1"/>
</dbReference>